<evidence type="ECO:0000256" key="3">
    <source>
        <dbReference type="ARBA" id="ARBA00004563"/>
    </source>
</evidence>
<dbReference type="InterPro" id="IPR018154">
    <property type="entry name" value="TLV/ENV_coat_polyprotein"/>
</dbReference>
<dbReference type="EMBL" id="SWJQ01000548">
    <property type="protein sequence ID" value="TRZ13014.1"/>
    <property type="molecule type" value="Genomic_DNA"/>
</dbReference>
<keyword evidence="12" id="KW-0325">Glycoprotein</keyword>
<evidence type="ECO:0000256" key="8">
    <source>
        <dbReference type="ARBA" id="ARBA00022989"/>
    </source>
</evidence>
<evidence type="ECO:0000256" key="9">
    <source>
        <dbReference type="ARBA" id="ARBA00023136"/>
    </source>
</evidence>
<evidence type="ECO:0000313" key="16">
    <source>
        <dbReference type="Proteomes" id="UP000796761"/>
    </source>
</evidence>
<organism evidence="15 16">
    <name type="scientific">Zosterops borbonicus</name>
    <dbReference type="NCBI Taxonomy" id="364589"/>
    <lineage>
        <taxon>Eukaryota</taxon>
        <taxon>Metazoa</taxon>
        <taxon>Chordata</taxon>
        <taxon>Craniata</taxon>
        <taxon>Vertebrata</taxon>
        <taxon>Euteleostomi</taxon>
        <taxon>Archelosauria</taxon>
        <taxon>Archosauria</taxon>
        <taxon>Dinosauria</taxon>
        <taxon>Saurischia</taxon>
        <taxon>Theropoda</taxon>
        <taxon>Coelurosauria</taxon>
        <taxon>Aves</taxon>
        <taxon>Neognathae</taxon>
        <taxon>Neoaves</taxon>
        <taxon>Telluraves</taxon>
        <taxon>Australaves</taxon>
        <taxon>Passeriformes</taxon>
        <taxon>Sylvioidea</taxon>
        <taxon>Zosteropidae</taxon>
        <taxon>Zosterops</taxon>
    </lineage>
</organism>
<keyword evidence="13" id="KW-0449">Lipoprotein</keyword>
<keyword evidence="10" id="KW-0564">Palmitate</keyword>
<gene>
    <name evidence="15" type="ORF">HGM15179_014096</name>
</gene>
<evidence type="ECO:0000256" key="2">
    <source>
        <dbReference type="ARBA" id="ARBA00004531"/>
    </source>
</evidence>
<sequence length="223" mass="25644">MGELGKLECWVAKQANLTLAALSNLLADEETTRQATLQNRAAIDYLLLLHHHTCEEFEGLCCFNLTSRAEDVRQSIRKIQDMVHELKRETKDWWDNLFGDWGLKSWANSAIKTGLLILFVLFIVRIAFSIIKQFVTRVVTNATSSLSVNNVWTTTPPLKETEMQTFPPEEEEVLEDPDSEDFLPEAEGQWPPAFEDWLTNQPWFGDLYPNSEYLAPQPQFHPC</sequence>
<evidence type="ECO:0000256" key="4">
    <source>
        <dbReference type="ARBA" id="ARBA00022511"/>
    </source>
</evidence>
<keyword evidence="8 14" id="KW-1133">Transmembrane helix</keyword>
<evidence type="ECO:0000256" key="6">
    <source>
        <dbReference type="ARBA" id="ARBA00022692"/>
    </source>
</evidence>
<evidence type="ECO:0000256" key="10">
    <source>
        <dbReference type="ARBA" id="ARBA00023139"/>
    </source>
</evidence>
<evidence type="ECO:0000256" key="14">
    <source>
        <dbReference type="SAM" id="Phobius"/>
    </source>
</evidence>
<dbReference type="Pfam" id="PF00429">
    <property type="entry name" value="TLV_coat"/>
    <property type="match status" value="1"/>
</dbReference>
<dbReference type="AlphaFoldDB" id="A0A8K1G7S6"/>
<evidence type="ECO:0000256" key="7">
    <source>
        <dbReference type="ARBA" id="ARBA00022870"/>
    </source>
</evidence>
<evidence type="ECO:0000313" key="15">
    <source>
        <dbReference type="EMBL" id="TRZ13014.1"/>
    </source>
</evidence>
<dbReference type="Gene3D" id="1.10.287.210">
    <property type="match status" value="1"/>
</dbReference>
<keyword evidence="11" id="KW-1015">Disulfide bond</keyword>
<dbReference type="OrthoDB" id="9838443at2759"/>
<dbReference type="PANTHER" id="PTHR10424:SF81">
    <property type="entry name" value="ERVV2 PROTEIN"/>
    <property type="match status" value="1"/>
</dbReference>
<dbReference type="PANTHER" id="PTHR10424">
    <property type="entry name" value="VIRAL ENVELOPE PROTEIN"/>
    <property type="match status" value="1"/>
</dbReference>
<evidence type="ECO:0000256" key="11">
    <source>
        <dbReference type="ARBA" id="ARBA00023157"/>
    </source>
</evidence>
<keyword evidence="7" id="KW-1043">Host membrane</keyword>
<evidence type="ECO:0000256" key="12">
    <source>
        <dbReference type="ARBA" id="ARBA00023180"/>
    </source>
</evidence>
<accession>A0A8K1G7S6</accession>
<proteinExistence type="predicted"/>
<keyword evidence="5" id="KW-0945">Host-virus interaction</keyword>
<evidence type="ECO:0000256" key="5">
    <source>
        <dbReference type="ARBA" id="ARBA00022581"/>
    </source>
</evidence>
<comment type="subcellular location">
    <subcellularLocation>
        <location evidence="1">Host cell membrane</location>
        <topology evidence="1">Single-pass type I membrane protein</topology>
    </subcellularLocation>
    <subcellularLocation>
        <location evidence="2">Host endomembrane system</location>
        <topology evidence="2">Peripheral membrane protein</topology>
    </subcellularLocation>
    <subcellularLocation>
        <location evidence="3">Virion membrane</location>
        <topology evidence="3">Single-pass type I membrane protein</topology>
    </subcellularLocation>
</comment>
<feature type="transmembrane region" description="Helical" evidence="14">
    <location>
        <begin position="106"/>
        <end position="128"/>
    </location>
</feature>
<keyword evidence="16" id="KW-1185">Reference proteome</keyword>
<name>A0A8K1G7S6_9PASS</name>
<reference evidence="15" key="1">
    <citation type="submission" date="2019-04" db="EMBL/GenBank/DDBJ databases">
        <title>Genome assembly of Zosterops borbonicus 15179.</title>
        <authorList>
            <person name="Leroy T."/>
            <person name="Anselmetti Y."/>
            <person name="Tilak M.-K."/>
            <person name="Nabholz B."/>
        </authorList>
    </citation>
    <scope>NUCLEOTIDE SEQUENCE</scope>
    <source>
        <strain evidence="15">HGM_15179</strain>
        <tissue evidence="15">Muscle</tissue>
    </source>
</reference>
<evidence type="ECO:0000256" key="1">
    <source>
        <dbReference type="ARBA" id="ARBA00004402"/>
    </source>
</evidence>
<keyword evidence="6 14" id="KW-0812">Transmembrane</keyword>
<protein>
    <submittedName>
        <fullName evidence="15">Uncharacterized protein</fullName>
    </submittedName>
</protein>
<dbReference type="Proteomes" id="UP000796761">
    <property type="component" value="Unassembled WGS sequence"/>
</dbReference>
<evidence type="ECO:0000256" key="13">
    <source>
        <dbReference type="ARBA" id="ARBA00023288"/>
    </source>
</evidence>
<dbReference type="SUPFAM" id="SSF58069">
    <property type="entry name" value="Virus ectodomain"/>
    <property type="match status" value="1"/>
</dbReference>
<keyword evidence="4" id="KW-1032">Host cell membrane</keyword>
<comment type="caution">
    <text evidence="15">The sequence shown here is derived from an EMBL/GenBank/DDBJ whole genome shotgun (WGS) entry which is preliminary data.</text>
</comment>
<keyword evidence="9 14" id="KW-0472">Membrane</keyword>